<evidence type="ECO:0000259" key="10">
    <source>
        <dbReference type="PROSITE" id="PS51779"/>
    </source>
</evidence>
<dbReference type="Pfam" id="PF03799">
    <property type="entry name" value="FtsQ_DivIB_C"/>
    <property type="match status" value="1"/>
</dbReference>
<organism evidence="11 12">
    <name type="scientific">Microvirga brassicacearum</name>
    <dbReference type="NCBI Taxonomy" id="2580413"/>
    <lineage>
        <taxon>Bacteria</taxon>
        <taxon>Pseudomonadati</taxon>
        <taxon>Pseudomonadota</taxon>
        <taxon>Alphaproteobacteria</taxon>
        <taxon>Hyphomicrobiales</taxon>
        <taxon>Methylobacteriaceae</taxon>
        <taxon>Microvirga</taxon>
    </lineage>
</organism>
<evidence type="ECO:0000313" key="12">
    <source>
        <dbReference type="Proteomes" id="UP000325684"/>
    </source>
</evidence>
<dbReference type="InterPro" id="IPR045335">
    <property type="entry name" value="FtsQ_C_sf"/>
</dbReference>
<dbReference type="PROSITE" id="PS51779">
    <property type="entry name" value="POTRA"/>
    <property type="match status" value="1"/>
</dbReference>
<dbReference type="OrthoDB" id="9783091at2"/>
<evidence type="ECO:0000256" key="5">
    <source>
        <dbReference type="ARBA" id="ARBA00022692"/>
    </source>
</evidence>
<dbReference type="InterPro" id="IPR034746">
    <property type="entry name" value="POTRA"/>
</dbReference>
<protein>
    <recommendedName>
        <fullName evidence="9">Cell division protein FtsQ</fullName>
    </recommendedName>
</protein>
<keyword evidence="8 9" id="KW-0131">Cell cycle</keyword>
<evidence type="ECO:0000256" key="4">
    <source>
        <dbReference type="ARBA" id="ARBA00022618"/>
    </source>
</evidence>
<evidence type="ECO:0000256" key="8">
    <source>
        <dbReference type="ARBA" id="ARBA00023306"/>
    </source>
</evidence>
<keyword evidence="5 9" id="KW-0812">Transmembrane</keyword>
<dbReference type="RefSeq" id="WP_150944420.1">
    <property type="nucleotide sequence ID" value="NZ_VCMV01000014.1"/>
</dbReference>
<evidence type="ECO:0000256" key="6">
    <source>
        <dbReference type="ARBA" id="ARBA00022989"/>
    </source>
</evidence>
<dbReference type="GO" id="GO:0043093">
    <property type="term" value="P:FtsZ-dependent cytokinesis"/>
    <property type="evidence" value="ECO:0007669"/>
    <property type="project" value="UniProtKB-UniRule"/>
</dbReference>
<dbReference type="Gene3D" id="3.10.20.310">
    <property type="entry name" value="membrane protein fhac"/>
    <property type="match status" value="1"/>
</dbReference>
<evidence type="ECO:0000256" key="9">
    <source>
        <dbReference type="HAMAP-Rule" id="MF_00911"/>
    </source>
</evidence>
<dbReference type="PANTHER" id="PTHR35851:SF1">
    <property type="entry name" value="CELL DIVISION PROTEIN FTSQ"/>
    <property type="match status" value="1"/>
</dbReference>
<dbReference type="InterPro" id="IPR013685">
    <property type="entry name" value="POTRA_FtsQ_type"/>
</dbReference>
<reference evidence="11 12" key="1">
    <citation type="journal article" date="2019" name="Microorganisms">
        <title>Genome Insights into the Novel Species Microvirga brassicacearum, a Rapeseed Endophyte with Biotechnological Potential.</title>
        <authorList>
            <person name="Jimenez-Gomez A."/>
            <person name="Saati-Santamaria Z."/>
            <person name="Igual J.M."/>
            <person name="Rivas R."/>
            <person name="Mateos P.F."/>
            <person name="Garcia-Fraile P."/>
        </authorList>
    </citation>
    <scope>NUCLEOTIDE SEQUENCE [LARGE SCALE GENOMIC DNA]</scope>
    <source>
        <strain evidence="11 12">CDVBN77</strain>
    </source>
</reference>
<comment type="caution">
    <text evidence="11">The sequence shown here is derived from an EMBL/GenBank/DDBJ whole genome shotgun (WGS) entry which is preliminary data.</text>
</comment>
<evidence type="ECO:0000256" key="7">
    <source>
        <dbReference type="ARBA" id="ARBA00023136"/>
    </source>
</evidence>
<keyword evidence="2 9" id="KW-1003">Cell membrane</keyword>
<keyword evidence="4 9" id="KW-0132">Cell division</keyword>
<comment type="similarity">
    <text evidence="9">Belongs to the FtsQ/DivIB family. FtsQ subfamily.</text>
</comment>
<evidence type="ECO:0000256" key="3">
    <source>
        <dbReference type="ARBA" id="ARBA00022519"/>
    </source>
</evidence>
<sequence>MDGGGRYLQPMTASRAGGTVARVNTYEPAKRQSTRLPFVKIFSSSRSVRRRSDSLPLARRIPRHLGSGLTLGFLAAVVTVGLWQGGHLDDFIRSHGEPHHAAARLAGLGLEQVTISGIAQMRENEVLAAAGLDWRVSLPFLDVNEVRERLERVPLVSSASVRKLYPNELVIGLTERAPHALWQLNGELFIIASDGTVIDLMQDGRFIGLPLVVGDRANLRNNDYLNLLEAAGPLKSRIRAGTLVSGRRWNLKMDNGMDVRLPERGAADAVSRLVKLEREQKILEKDVLAVDLRMPDRVVVRLTEEAASARADALKQKKMRGKGVDT</sequence>
<dbReference type="Gene3D" id="3.40.50.11690">
    <property type="entry name" value="Cell division protein FtsQ/DivIB"/>
    <property type="match status" value="1"/>
</dbReference>
<dbReference type="GO" id="GO:0005886">
    <property type="term" value="C:plasma membrane"/>
    <property type="evidence" value="ECO:0007669"/>
    <property type="project" value="UniProtKB-SubCell"/>
</dbReference>
<evidence type="ECO:0000313" key="11">
    <source>
        <dbReference type="EMBL" id="KAB0267022.1"/>
    </source>
</evidence>
<name>A0A5N3PB83_9HYPH</name>
<evidence type="ECO:0000256" key="1">
    <source>
        <dbReference type="ARBA" id="ARBA00004370"/>
    </source>
</evidence>
<dbReference type="GO" id="GO:0032153">
    <property type="term" value="C:cell division site"/>
    <property type="evidence" value="ECO:0007669"/>
    <property type="project" value="UniProtKB-UniRule"/>
</dbReference>
<dbReference type="Pfam" id="PF08478">
    <property type="entry name" value="POTRA_1"/>
    <property type="match status" value="1"/>
</dbReference>
<comment type="subcellular location">
    <subcellularLocation>
        <location evidence="9">Cell inner membrane</location>
        <topology evidence="9">Single-pass type II membrane protein</topology>
    </subcellularLocation>
    <subcellularLocation>
        <location evidence="1">Membrane</location>
    </subcellularLocation>
    <text evidence="9">Localizes to the division septum.</text>
</comment>
<keyword evidence="7 9" id="KW-0472">Membrane</keyword>
<accession>A0A5N3PB83</accession>
<dbReference type="HAMAP" id="MF_00911">
    <property type="entry name" value="FtsQ_subfam"/>
    <property type="match status" value="1"/>
</dbReference>
<evidence type="ECO:0000256" key="2">
    <source>
        <dbReference type="ARBA" id="ARBA00022475"/>
    </source>
</evidence>
<dbReference type="AlphaFoldDB" id="A0A5N3PB83"/>
<gene>
    <name evidence="9" type="primary">ftsQ</name>
    <name evidence="11" type="ORF">FEZ63_11355</name>
</gene>
<keyword evidence="6 9" id="KW-1133">Transmembrane helix</keyword>
<proteinExistence type="inferred from homology"/>
<dbReference type="Proteomes" id="UP000325684">
    <property type="component" value="Unassembled WGS sequence"/>
</dbReference>
<dbReference type="EMBL" id="VCMV01000014">
    <property type="protein sequence ID" value="KAB0267022.1"/>
    <property type="molecule type" value="Genomic_DNA"/>
</dbReference>
<keyword evidence="12" id="KW-1185">Reference proteome</keyword>
<dbReference type="GO" id="GO:0090529">
    <property type="term" value="P:cell septum assembly"/>
    <property type="evidence" value="ECO:0007669"/>
    <property type="project" value="InterPro"/>
</dbReference>
<dbReference type="InterPro" id="IPR026579">
    <property type="entry name" value="FtsQ"/>
</dbReference>
<feature type="domain" description="POTRA" evidence="10">
    <location>
        <begin position="108"/>
        <end position="176"/>
    </location>
</feature>
<keyword evidence="3 9" id="KW-0997">Cell inner membrane</keyword>
<dbReference type="InterPro" id="IPR005548">
    <property type="entry name" value="Cell_div_FtsQ/DivIB_C"/>
</dbReference>
<dbReference type="PANTHER" id="PTHR35851">
    <property type="entry name" value="CELL DIVISION PROTEIN FTSQ"/>
    <property type="match status" value="1"/>
</dbReference>
<comment type="function">
    <text evidence="9">Essential cell division protein.</text>
</comment>